<feature type="signal peptide" evidence="1">
    <location>
        <begin position="1"/>
        <end position="24"/>
    </location>
</feature>
<dbReference type="EMBL" id="KZ293517">
    <property type="protein sequence ID" value="PBK58967.1"/>
    <property type="molecule type" value="Genomic_DNA"/>
</dbReference>
<gene>
    <name evidence="2" type="ORF">ARMSODRAFT_81272</name>
</gene>
<accession>A0A2H3B2X8</accession>
<evidence type="ECO:0008006" key="4">
    <source>
        <dbReference type="Google" id="ProtNLM"/>
    </source>
</evidence>
<keyword evidence="1" id="KW-0732">Signal</keyword>
<evidence type="ECO:0000313" key="3">
    <source>
        <dbReference type="Proteomes" id="UP000218334"/>
    </source>
</evidence>
<evidence type="ECO:0000313" key="2">
    <source>
        <dbReference type="EMBL" id="PBK58967.1"/>
    </source>
</evidence>
<dbReference type="Proteomes" id="UP000218334">
    <property type="component" value="Unassembled WGS sequence"/>
</dbReference>
<reference evidence="3" key="1">
    <citation type="journal article" date="2017" name="Nat. Ecol. Evol.">
        <title>Genome expansion and lineage-specific genetic innovations in the forest pathogenic fungi Armillaria.</title>
        <authorList>
            <person name="Sipos G."/>
            <person name="Prasanna A.N."/>
            <person name="Walter M.C."/>
            <person name="O'Connor E."/>
            <person name="Balint B."/>
            <person name="Krizsan K."/>
            <person name="Kiss B."/>
            <person name="Hess J."/>
            <person name="Varga T."/>
            <person name="Slot J."/>
            <person name="Riley R."/>
            <person name="Boka B."/>
            <person name="Rigling D."/>
            <person name="Barry K."/>
            <person name="Lee J."/>
            <person name="Mihaltcheva S."/>
            <person name="LaButti K."/>
            <person name="Lipzen A."/>
            <person name="Waldron R."/>
            <person name="Moloney N.M."/>
            <person name="Sperisen C."/>
            <person name="Kredics L."/>
            <person name="Vagvoelgyi C."/>
            <person name="Patrignani A."/>
            <person name="Fitzpatrick D."/>
            <person name="Nagy I."/>
            <person name="Doyle S."/>
            <person name="Anderson J.B."/>
            <person name="Grigoriev I.V."/>
            <person name="Gueldener U."/>
            <person name="Muensterkoetter M."/>
            <person name="Nagy L.G."/>
        </authorList>
    </citation>
    <scope>NUCLEOTIDE SEQUENCE [LARGE SCALE GENOMIC DNA]</scope>
    <source>
        <strain evidence="3">28-4</strain>
    </source>
</reference>
<organism evidence="2 3">
    <name type="scientific">Armillaria solidipes</name>
    <dbReference type="NCBI Taxonomy" id="1076256"/>
    <lineage>
        <taxon>Eukaryota</taxon>
        <taxon>Fungi</taxon>
        <taxon>Dikarya</taxon>
        <taxon>Basidiomycota</taxon>
        <taxon>Agaricomycotina</taxon>
        <taxon>Agaricomycetes</taxon>
        <taxon>Agaricomycetidae</taxon>
        <taxon>Agaricales</taxon>
        <taxon>Marasmiineae</taxon>
        <taxon>Physalacriaceae</taxon>
        <taxon>Armillaria</taxon>
    </lineage>
</organism>
<dbReference type="AlphaFoldDB" id="A0A2H3B2X8"/>
<sequence length="109" mass="12555">MNNLSMSLTTAFLILARLRSCCHQRSPTFYLLPGFDFAVPIPRNTSEFHSFVIRQLECIFVLLQHFLTCAAKVACLLYQRPTIVLPWAAPLGSRACMMGSLQWRCWREM</sequence>
<keyword evidence="3" id="KW-1185">Reference proteome</keyword>
<evidence type="ECO:0000256" key="1">
    <source>
        <dbReference type="SAM" id="SignalP"/>
    </source>
</evidence>
<name>A0A2H3B2X8_9AGAR</name>
<protein>
    <recommendedName>
        <fullName evidence="4">Secreted protein</fullName>
    </recommendedName>
</protein>
<feature type="chain" id="PRO_5013682179" description="Secreted protein" evidence="1">
    <location>
        <begin position="25"/>
        <end position="109"/>
    </location>
</feature>
<proteinExistence type="predicted"/>